<dbReference type="RefSeq" id="WP_263060791.1">
    <property type="nucleotide sequence ID" value="NZ_JAOUSE010000002.1"/>
</dbReference>
<evidence type="ECO:0000313" key="4">
    <source>
        <dbReference type="Proteomes" id="UP001208656"/>
    </source>
</evidence>
<dbReference type="Pfam" id="PF05949">
    <property type="entry name" value="DUF881"/>
    <property type="match status" value="1"/>
</dbReference>
<name>A0ABT2WBY1_9BACI</name>
<keyword evidence="4" id="KW-1185">Reference proteome</keyword>
<evidence type="ECO:0000313" key="3">
    <source>
        <dbReference type="EMBL" id="MCU9593175.1"/>
    </source>
</evidence>
<dbReference type="Proteomes" id="UP001208656">
    <property type="component" value="Unassembled WGS sequence"/>
</dbReference>
<proteinExistence type="inferred from homology"/>
<sequence length="233" mass="26039">MKLKKNRIVLSIVFLVLGFMLSFSYQLTKTNEEHVVINDKEWERNTQLQNQLNELEEKNIRLQEELSQKQEKLFELEASVVEDEKVLGDLAKKVEKLRMILGQVAVRGEGVIVTLDDGTVDSNASDISSYIVHEQHVLNVVNELFISGAEAVAINGKRLTSNSYIECTGPVITVDGERFPAPFVISAIGNADTLEKAINMQGGVKDQLVNESIVFKLEKKDLIVIEPVLSKNS</sequence>
<reference evidence="3 4" key="1">
    <citation type="submission" date="2022-10" db="EMBL/GenBank/DDBJ databases">
        <title>Description of Fervidibacillus gen. nov. in the family Fervidibacillaceae fam. nov. with two species, Fervidibacillus albus sp. nov., and Fervidibacillus halotolerans sp. nov., isolated from tidal flat sediments.</title>
        <authorList>
            <person name="Kwon K.K."/>
            <person name="Yang S.-H."/>
        </authorList>
    </citation>
    <scope>NUCLEOTIDE SEQUENCE [LARGE SCALE GENOMIC DNA]</scope>
    <source>
        <strain evidence="3 4">DSM 23332</strain>
    </source>
</reference>
<evidence type="ECO:0000256" key="1">
    <source>
        <dbReference type="ARBA" id="ARBA00009108"/>
    </source>
</evidence>
<dbReference type="InterPro" id="IPR010273">
    <property type="entry name" value="DUF881"/>
</dbReference>
<protein>
    <submittedName>
        <fullName evidence="3">DUF881 domain-containing protein</fullName>
    </submittedName>
</protein>
<comment type="caution">
    <text evidence="3">The sequence shown here is derived from an EMBL/GenBank/DDBJ whole genome shotgun (WGS) entry which is preliminary data.</text>
</comment>
<accession>A0ABT2WBY1</accession>
<dbReference type="Gene3D" id="3.30.70.1880">
    <property type="entry name" value="Protein of unknown function DUF881"/>
    <property type="match status" value="1"/>
</dbReference>
<organism evidence="3 4">
    <name type="scientific">Pallidibacillus thermolactis</name>
    <dbReference type="NCBI Taxonomy" id="251051"/>
    <lineage>
        <taxon>Bacteria</taxon>
        <taxon>Bacillati</taxon>
        <taxon>Bacillota</taxon>
        <taxon>Bacilli</taxon>
        <taxon>Bacillales</taxon>
        <taxon>Bacillaceae</taxon>
        <taxon>Pallidibacillus</taxon>
    </lineage>
</organism>
<dbReference type="PANTHER" id="PTHR37313:SF2">
    <property type="entry name" value="UPF0749 PROTEIN YLXX"/>
    <property type="match status" value="1"/>
</dbReference>
<evidence type="ECO:0000256" key="2">
    <source>
        <dbReference type="SAM" id="Coils"/>
    </source>
</evidence>
<gene>
    <name evidence="3" type="ORF">OEV82_01725</name>
</gene>
<feature type="coiled-coil region" evidence="2">
    <location>
        <begin position="38"/>
        <end position="79"/>
    </location>
</feature>
<dbReference type="PANTHER" id="PTHR37313">
    <property type="entry name" value="UPF0749 PROTEIN RV1825"/>
    <property type="match status" value="1"/>
</dbReference>
<dbReference type="EMBL" id="JAOUSE010000002">
    <property type="protein sequence ID" value="MCU9593175.1"/>
    <property type="molecule type" value="Genomic_DNA"/>
</dbReference>
<keyword evidence="2" id="KW-0175">Coiled coil</keyword>
<comment type="similarity">
    <text evidence="1">Belongs to the UPF0749 family.</text>
</comment>